<feature type="domain" description="AsmA" evidence="2">
    <location>
        <begin position="7"/>
        <end position="220"/>
    </location>
</feature>
<dbReference type="PANTHER" id="PTHR30441">
    <property type="entry name" value="DUF748 DOMAIN-CONTAINING PROTEIN"/>
    <property type="match status" value="1"/>
</dbReference>
<dbReference type="Pfam" id="PF05170">
    <property type="entry name" value="AsmA"/>
    <property type="match status" value="1"/>
</dbReference>
<organism evidence="3 4">
    <name type="scientific">Algibacter mikhailovii</name>
    <dbReference type="NCBI Taxonomy" id="425498"/>
    <lineage>
        <taxon>Bacteria</taxon>
        <taxon>Pseudomonadati</taxon>
        <taxon>Bacteroidota</taxon>
        <taxon>Flavobacteriia</taxon>
        <taxon>Flavobacteriales</taxon>
        <taxon>Flavobacteriaceae</taxon>
        <taxon>Algibacter</taxon>
    </lineage>
</organism>
<dbReference type="InterPro" id="IPR052894">
    <property type="entry name" value="AsmA-related"/>
</dbReference>
<dbReference type="AlphaFoldDB" id="A0A918RCF9"/>
<reference evidence="3" key="1">
    <citation type="journal article" date="2014" name="Int. J. Syst. Evol. Microbiol.">
        <title>Complete genome sequence of Corynebacterium casei LMG S-19264T (=DSM 44701T), isolated from a smear-ripened cheese.</title>
        <authorList>
            <consortium name="US DOE Joint Genome Institute (JGI-PGF)"/>
            <person name="Walter F."/>
            <person name="Albersmeier A."/>
            <person name="Kalinowski J."/>
            <person name="Ruckert C."/>
        </authorList>
    </citation>
    <scope>NUCLEOTIDE SEQUENCE</scope>
    <source>
        <strain evidence="3">KCTC 12710</strain>
    </source>
</reference>
<proteinExistence type="predicted"/>
<name>A0A918RCF9_9FLAO</name>
<gene>
    <name evidence="3" type="ORF">GCM10007028_33060</name>
</gene>
<dbReference type="GO" id="GO:0005886">
    <property type="term" value="C:plasma membrane"/>
    <property type="evidence" value="ECO:0007669"/>
    <property type="project" value="TreeGrafter"/>
</dbReference>
<feature type="transmembrane region" description="Helical" evidence="1">
    <location>
        <begin position="12"/>
        <end position="35"/>
    </location>
</feature>
<evidence type="ECO:0000259" key="2">
    <source>
        <dbReference type="Pfam" id="PF05170"/>
    </source>
</evidence>
<dbReference type="PANTHER" id="PTHR30441:SF8">
    <property type="entry name" value="DUF748 DOMAIN-CONTAINING PROTEIN"/>
    <property type="match status" value="1"/>
</dbReference>
<keyword evidence="1" id="KW-1133">Transmembrane helix</keyword>
<accession>A0A918RCF9</accession>
<reference evidence="3" key="2">
    <citation type="submission" date="2020-09" db="EMBL/GenBank/DDBJ databases">
        <authorList>
            <person name="Sun Q."/>
            <person name="Kim S."/>
        </authorList>
    </citation>
    <scope>NUCLEOTIDE SEQUENCE</scope>
    <source>
        <strain evidence="3">KCTC 12710</strain>
    </source>
</reference>
<keyword evidence="4" id="KW-1185">Reference proteome</keyword>
<dbReference type="Proteomes" id="UP000636004">
    <property type="component" value="Unassembled WGS sequence"/>
</dbReference>
<comment type="caution">
    <text evidence="3">The sequence shown here is derived from an EMBL/GenBank/DDBJ whole genome shotgun (WGS) entry which is preliminary data.</text>
</comment>
<evidence type="ECO:0000313" key="4">
    <source>
        <dbReference type="Proteomes" id="UP000636004"/>
    </source>
</evidence>
<evidence type="ECO:0000256" key="1">
    <source>
        <dbReference type="SAM" id="Phobius"/>
    </source>
</evidence>
<keyword evidence="1" id="KW-0812">Transmembrane</keyword>
<dbReference type="GO" id="GO:0090313">
    <property type="term" value="P:regulation of protein targeting to membrane"/>
    <property type="evidence" value="ECO:0007669"/>
    <property type="project" value="TreeGrafter"/>
</dbReference>
<dbReference type="InterPro" id="IPR007844">
    <property type="entry name" value="AsmA"/>
</dbReference>
<sequence>MKQSVLKILKIAGITIISIVFLLVVAIGVVFEFVLTPEKITPKVVEAVNKNLNAKLSIEAVELTFFKTFPNFKLELEKGFILTRNDSVQESNSTSKDTLISFDYGVVSVNPIAFLNNSINVTKFSFENPNIYAYVSEAGEVNWDILKENKQKDTIQDQEIKDEKFNANINLEDISIINGNLVFDDHYSANFMRLQGFDMDLSAEYNEKDIILALQAQSDNLIFRKKGNTYTDQLSLMLNTDFHVNRSTKVIDLKNAKVGINDIQFVTEGTLYPNRLEKQIDVDLHLDLEVPTLNTLIDLVPEVVFDKTDNYTAEGDVSIEADIKGVYKKGVIPEINAHFKIHNGSISYKDLPNQIELIEADIKAYISPEINTGSNFDINNVTLRGVGTEINIKGKGDNLFDNADLDISIDGKIDLEALEKSFPFKKNLNLAGAGEIHIRSMFNINDIRNQDYGKIQALGTLNMNQIVFENETDSLYFVLDKADIHIEQDQNSKLLTDQSTKVTGGKIFIQKLQFKDGKESSGDLDQLDIKFATTAIKDSTKIAVMKAAVLIKGGDLKLGDSLRAKLKLVNANISIEPDKHDQKIPKIHSVFKIDSTGIKTKGRFFAISKGAYELTTIRNNKNWPINGHISFDQLYAYTPTFPLLLKMPQTKITFEPGVISLDHAKLEIGDSDIEATGKVYKIGEAFFDDKIFKGELEVNASLIDFNQFVQAINDGVRPVEKSEQEILAQNQNSKTTESAEQPKSFVVPEKLDLSLKSRFNKLKYKNFIIDDVGGVITVKDQKIDLANLEMTTMAAKMTTSAAYTSKEAGVAALDFDFKIFDIDLSKLTELLPVLDTLLPMVDSFEGKVDARMRGNTKIDKNLDMTAASMDAIARVTGTNLVVLNGKTFEKMSKMLFFKNKDKNVIDTLEFAMVFKNKQIEIFPSMVTVDRYKVAIGGHHNLDLTYDYHVSILKSPMPFKAGIDLKGTEEDMDFKITKAKYKNLFSTKARQQKKADTALINRKNYVLKSLPF</sequence>
<evidence type="ECO:0000313" key="3">
    <source>
        <dbReference type="EMBL" id="GGZ91999.1"/>
    </source>
</evidence>
<keyword evidence="1" id="KW-0472">Membrane</keyword>
<dbReference type="RefSeq" id="WP_189362543.1">
    <property type="nucleotide sequence ID" value="NZ_BMWZ01000009.1"/>
</dbReference>
<protein>
    <submittedName>
        <fullName evidence="3">Outer membrane assembly protein</fullName>
    </submittedName>
</protein>
<dbReference type="EMBL" id="BMWZ01000009">
    <property type="protein sequence ID" value="GGZ91999.1"/>
    <property type="molecule type" value="Genomic_DNA"/>
</dbReference>